<feature type="compositionally biased region" description="Acidic residues" evidence="1">
    <location>
        <begin position="106"/>
        <end position="120"/>
    </location>
</feature>
<dbReference type="PANTHER" id="PTHR33845:SF1">
    <property type="entry name" value="C2H2-TYPE DOMAIN-CONTAINING PROTEIN"/>
    <property type="match status" value="1"/>
</dbReference>
<dbReference type="OrthoDB" id="5974944at2759"/>
<gene>
    <name evidence="2" type="ORF">PACLA_8A042624</name>
</gene>
<dbReference type="Proteomes" id="UP001152795">
    <property type="component" value="Unassembled WGS sequence"/>
</dbReference>
<name>A0A7D9ESQ9_PARCT</name>
<reference evidence="2" key="1">
    <citation type="submission" date="2020-04" db="EMBL/GenBank/DDBJ databases">
        <authorList>
            <person name="Alioto T."/>
            <person name="Alioto T."/>
            <person name="Gomez Garrido J."/>
        </authorList>
    </citation>
    <scope>NUCLEOTIDE SEQUENCE</scope>
    <source>
        <strain evidence="2">A484AB</strain>
    </source>
</reference>
<sequence>MKDALQSGGGIQGVRVVAMQTIYSSSSDQRKIPNINKLNNFRFDGESITAWRSYGIYIGKGKAVEPVNPLEDSNYNWLESTFTPGRFKRIERKKPGVAATNKPENADEEEPLVQEQEEDQINTSSASGFYSCPHDGCVRVFQRLFALEKHLSLEKCEQKLERLSLLDHAKLGYKEYLEEGAGVIPTLNPTVTATSSASPIVSEGWALKANKKSYRFNEKQKQYLQAKFNISQETGRKMDPNVVSSQMRKALDSYGKRLFNVSEFLSPQQIIMKSYFSRHAAKVRQQCDVVSEDIVAADEEANFCSLREAACSNIQLQHPIEFNQYNICMMFSEDSLQQLKLGLLQEMCECLQLDVPEKRVRRKALYITLLNEAVSNCSCQTHST</sequence>
<dbReference type="AlphaFoldDB" id="A0A7D9ESQ9"/>
<dbReference type="PANTHER" id="PTHR33845">
    <property type="entry name" value="C2H2-TYPE DOMAIN-CONTAINING PROTEIN"/>
    <property type="match status" value="1"/>
</dbReference>
<keyword evidence="3" id="KW-1185">Reference proteome</keyword>
<protein>
    <submittedName>
        <fullName evidence="2">Retrovirus-related Pol poly from transposon 412, partial</fullName>
    </submittedName>
</protein>
<proteinExistence type="predicted"/>
<comment type="caution">
    <text evidence="2">The sequence shown here is derived from an EMBL/GenBank/DDBJ whole genome shotgun (WGS) entry which is preliminary data.</text>
</comment>
<evidence type="ECO:0000313" key="2">
    <source>
        <dbReference type="EMBL" id="CAB4017473.1"/>
    </source>
</evidence>
<evidence type="ECO:0000256" key="1">
    <source>
        <dbReference type="SAM" id="MobiDB-lite"/>
    </source>
</evidence>
<dbReference type="EMBL" id="CACRXK020009561">
    <property type="protein sequence ID" value="CAB4017473.1"/>
    <property type="molecule type" value="Genomic_DNA"/>
</dbReference>
<accession>A0A7D9ESQ9</accession>
<feature type="region of interest" description="Disordered" evidence="1">
    <location>
        <begin position="93"/>
        <end position="120"/>
    </location>
</feature>
<evidence type="ECO:0000313" key="3">
    <source>
        <dbReference type="Proteomes" id="UP001152795"/>
    </source>
</evidence>
<organism evidence="2 3">
    <name type="scientific">Paramuricea clavata</name>
    <name type="common">Red gorgonian</name>
    <name type="synonym">Violescent sea-whip</name>
    <dbReference type="NCBI Taxonomy" id="317549"/>
    <lineage>
        <taxon>Eukaryota</taxon>
        <taxon>Metazoa</taxon>
        <taxon>Cnidaria</taxon>
        <taxon>Anthozoa</taxon>
        <taxon>Octocorallia</taxon>
        <taxon>Malacalcyonacea</taxon>
        <taxon>Plexauridae</taxon>
        <taxon>Paramuricea</taxon>
    </lineage>
</organism>